<sequence length="493" mass="52449">MSAAAQTPLSAIDWLGKNSPPVRTGPVLNEPPVSRSAMHPQIDVRPLQAVAAPIGLVPASVTGLPETLWQGSDGADLARLVAAVPVQRLPAMQTLIYTLLLSETLVPETGSEALLLARVDRLMTLGAVEPAQTLLETAGATTSPDRFQRWFDATLLTGEEDKGCAELTRNPTMLPDYGARIYCAVRAGDWQTGALLLEVAHALQLIPEAKLNLLDRFLSPEVFESAPALPAPNAVDPLTFRLYEAIGEPLPTAAMPVAFAAADLRDLAGWKAQLEAAERLTRTGALPPNRLLGLYTERDPAASGGIWDRVQALQRFETALDQGSVAGVEKTLPLVWQAMAEAQLETAFAALFAERLAGLPLEEPAARAIAWRIRLLSPDYEAAAQEPPDSGAQAQFLVALAKGTPAEAPAPNSRAEAIAKGFAADAVLPDKVRIALDGGRLGEAILRAMDYLDRGARGNPVDLSGALAALRLVGLEDMTRRAALQLMLLDRGR</sequence>
<dbReference type="Proteomes" id="UP001595973">
    <property type="component" value="Unassembled WGS sequence"/>
</dbReference>
<name>A0ABV9KEY6_9RHOB</name>
<gene>
    <name evidence="1" type="ORF">ACFO5X_08015</name>
</gene>
<evidence type="ECO:0000313" key="1">
    <source>
        <dbReference type="EMBL" id="MFC4668495.1"/>
    </source>
</evidence>
<reference evidence="2" key="1">
    <citation type="journal article" date="2019" name="Int. J. Syst. Evol. Microbiol.">
        <title>The Global Catalogue of Microorganisms (GCM) 10K type strain sequencing project: providing services to taxonomists for standard genome sequencing and annotation.</title>
        <authorList>
            <consortium name="The Broad Institute Genomics Platform"/>
            <consortium name="The Broad Institute Genome Sequencing Center for Infectious Disease"/>
            <person name="Wu L."/>
            <person name="Ma J."/>
        </authorList>
    </citation>
    <scope>NUCLEOTIDE SEQUENCE [LARGE SCALE GENOMIC DNA]</scope>
    <source>
        <strain evidence="2">CGMCC 4.7283</strain>
    </source>
</reference>
<accession>A0ABV9KEY6</accession>
<evidence type="ECO:0000313" key="2">
    <source>
        <dbReference type="Proteomes" id="UP001595973"/>
    </source>
</evidence>
<keyword evidence="2" id="KW-1185">Reference proteome</keyword>
<protein>
    <submittedName>
        <fullName evidence="1">Uncharacterized protein</fullName>
    </submittedName>
</protein>
<comment type="caution">
    <text evidence="1">The sequence shown here is derived from an EMBL/GenBank/DDBJ whole genome shotgun (WGS) entry which is preliminary data.</text>
</comment>
<dbReference type="RefSeq" id="WP_380716779.1">
    <property type="nucleotide sequence ID" value="NZ_JBHSGI010000005.1"/>
</dbReference>
<organism evidence="1 2">
    <name type="scientific">Seohaeicola nanhaiensis</name>
    <dbReference type="NCBI Taxonomy" id="1387282"/>
    <lineage>
        <taxon>Bacteria</taxon>
        <taxon>Pseudomonadati</taxon>
        <taxon>Pseudomonadota</taxon>
        <taxon>Alphaproteobacteria</taxon>
        <taxon>Rhodobacterales</taxon>
        <taxon>Roseobacteraceae</taxon>
        <taxon>Seohaeicola</taxon>
    </lineage>
</organism>
<dbReference type="EMBL" id="JBHSGI010000005">
    <property type="protein sequence ID" value="MFC4668495.1"/>
    <property type="molecule type" value="Genomic_DNA"/>
</dbReference>
<proteinExistence type="predicted"/>